<keyword evidence="5 6" id="KW-0472">Membrane</keyword>
<dbReference type="GO" id="GO:0033013">
    <property type="term" value="P:tetrapyrrole metabolic process"/>
    <property type="evidence" value="ECO:0007669"/>
    <property type="project" value="UniProtKB-ARBA"/>
</dbReference>
<accession>A0A0F4LT59</accession>
<dbReference type="PANTHER" id="PTHR10057:SF0">
    <property type="entry name" value="TRANSLOCATOR PROTEIN"/>
    <property type="match status" value="1"/>
</dbReference>
<comment type="caution">
    <text evidence="7">The sequence shown here is derived from an EMBL/GenBank/DDBJ whole genome shotgun (WGS) entry which is preliminary data.</text>
</comment>
<feature type="transmembrane region" description="Helical" evidence="6">
    <location>
        <begin position="7"/>
        <end position="29"/>
    </location>
</feature>
<evidence type="ECO:0000256" key="5">
    <source>
        <dbReference type="ARBA" id="ARBA00023136"/>
    </source>
</evidence>
<dbReference type="FunFam" id="1.20.1260.100:FF:000001">
    <property type="entry name" value="translocator protein 2"/>
    <property type="match status" value="1"/>
</dbReference>
<dbReference type="PANTHER" id="PTHR10057">
    <property type="entry name" value="PERIPHERAL-TYPE BENZODIAZEPINE RECEPTOR"/>
    <property type="match status" value="1"/>
</dbReference>
<dbReference type="Pfam" id="PF03073">
    <property type="entry name" value="TspO_MBR"/>
    <property type="match status" value="1"/>
</dbReference>
<feature type="transmembrane region" description="Helical" evidence="6">
    <location>
        <begin position="49"/>
        <end position="69"/>
    </location>
</feature>
<keyword evidence="8" id="KW-1185">Reference proteome</keyword>
<dbReference type="STRING" id="1218492.JG30_10250"/>
<dbReference type="AlphaFoldDB" id="A0A0F4LT59"/>
<dbReference type="Gene3D" id="1.20.1260.100">
    <property type="entry name" value="TspO/MBR protein"/>
    <property type="match status" value="1"/>
</dbReference>
<evidence type="ECO:0000256" key="4">
    <source>
        <dbReference type="ARBA" id="ARBA00022989"/>
    </source>
</evidence>
<protein>
    <submittedName>
        <fullName evidence="7">Sensory protein</fullName>
    </submittedName>
</protein>
<name>A0A0F4LT59_9LACO</name>
<feature type="transmembrane region" description="Helical" evidence="6">
    <location>
        <begin position="76"/>
        <end position="95"/>
    </location>
</feature>
<comment type="similarity">
    <text evidence="2">Belongs to the TspO/BZRP family.</text>
</comment>
<dbReference type="RefSeq" id="WP_046316773.1">
    <property type="nucleotide sequence ID" value="NZ_JBHSZT010000001.1"/>
</dbReference>
<evidence type="ECO:0000313" key="8">
    <source>
        <dbReference type="Proteomes" id="UP000033558"/>
    </source>
</evidence>
<proteinExistence type="inferred from homology"/>
<gene>
    <name evidence="7" type="primary">tspO</name>
    <name evidence="7" type="ORF">JG30_10250</name>
</gene>
<dbReference type="CDD" id="cd15904">
    <property type="entry name" value="TSPO_MBR"/>
    <property type="match status" value="1"/>
</dbReference>
<dbReference type="Proteomes" id="UP000033558">
    <property type="component" value="Unassembled WGS sequence"/>
</dbReference>
<evidence type="ECO:0000256" key="6">
    <source>
        <dbReference type="SAM" id="Phobius"/>
    </source>
</evidence>
<evidence type="ECO:0000313" key="7">
    <source>
        <dbReference type="EMBL" id="KJY61967.1"/>
    </source>
</evidence>
<evidence type="ECO:0000256" key="2">
    <source>
        <dbReference type="ARBA" id="ARBA00007524"/>
    </source>
</evidence>
<reference evidence="7 8" key="1">
    <citation type="submission" date="2015-01" db="EMBL/GenBank/DDBJ databases">
        <title>Comparative genomics of the lactic acid bacteria isolated from the honey bee gut.</title>
        <authorList>
            <person name="Ellegaard K.M."/>
            <person name="Tamarit D."/>
            <person name="Javelind E."/>
            <person name="Olofsson T."/>
            <person name="Andersson S.G."/>
            <person name="Vasquez A."/>
        </authorList>
    </citation>
    <scope>NUCLEOTIDE SEQUENCE [LARGE SCALE GENOMIC DNA]</scope>
    <source>
        <strain evidence="7 8">Bin4</strain>
    </source>
</reference>
<keyword evidence="4 6" id="KW-1133">Transmembrane helix</keyword>
<sequence>MIFGIDILGCLGFILIIELFGGLSAWASGNLKTNYAQMKKPPLAPPAKLFGWVWPLLFILIGLYGYLIFNQARLHLQIIFCLQLLINFSWTIIFFKFRQYWLSSGLVLVLDCLVGILIYQTGLQWPLVALLLIPYFLWLLFATYLALGVAFSN</sequence>
<feature type="transmembrane region" description="Helical" evidence="6">
    <location>
        <begin position="127"/>
        <end position="151"/>
    </location>
</feature>
<dbReference type="InterPro" id="IPR004307">
    <property type="entry name" value="TspO_MBR"/>
</dbReference>
<comment type="subcellular location">
    <subcellularLocation>
        <location evidence="1">Membrane</location>
        <topology evidence="1">Multi-pass membrane protein</topology>
    </subcellularLocation>
</comment>
<dbReference type="PATRIC" id="fig|1218492.5.peg.1167"/>
<dbReference type="PIRSF" id="PIRSF005859">
    <property type="entry name" value="PBR"/>
    <property type="match status" value="1"/>
</dbReference>
<evidence type="ECO:0000256" key="1">
    <source>
        <dbReference type="ARBA" id="ARBA00004141"/>
    </source>
</evidence>
<evidence type="ECO:0000256" key="3">
    <source>
        <dbReference type="ARBA" id="ARBA00022692"/>
    </source>
</evidence>
<feature type="transmembrane region" description="Helical" evidence="6">
    <location>
        <begin position="101"/>
        <end position="120"/>
    </location>
</feature>
<keyword evidence="3 6" id="KW-0812">Transmembrane</keyword>
<organism evidence="7 8">
    <name type="scientific">Bombilactobacillus mellifer</name>
    <dbReference type="NCBI Taxonomy" id="1218492"/>
    <lineage>
        <taxon>Bacteria</taxon>
        <taxon>Bacillati</taxon>
        <taxon>Bacillota</taxon>
        <taxon>Bacilli</taxon>
        <taxon>Lactobacillales</taxon>
        <taxon>Lactobacillaceae</taxon>
        <taxon>Bombilactobacillus</taxon>
    </lineage>
</organism>
<dbReference type="HOGENOM" id="CLU_091805_2_0_9"/>
<dbReference type="GO" id="GO:0016020">
    <property type="term" value="C:membrane"/>
    <property type="evidence" value="ECO:0007669"/>
    <property type="project" value="UniProtKB-SubCell"/>
</dbReference>
<dbReference type="InterPro" id="IPR038330">
    <property type="entry name" value="TspO/MBR-related_sf"/>
</dbReference>
<dbReference type="EMBL" id="JXJQ01000008">
    <property type="protein sequence ID" value="KJY61967.1"/>
    <property type="molecule type" value="Genomic_DNA"/>
</dbReference>